<reference evidence="1 2" key="1">
    <citation type="submission" date="2019-02" db="EMBL/GenBank/DDBJ databases">
        <authorList>
            <person name="Lehtovirta-Morley E L."/>
        </authorList>
    </citation>
    <scope>NUCLEOTIDE SEQUENCE [LARGE SCALE GENOMIC DNA]</scope>
    <source>
        <strain evidence="1">NFRAN1</strain>
    </source>
</reference>
<name>A0A484I9V5_9ARCH</name>
<gene>
    <name evidence="1" type="ORF">NFRAN_0685</name>
</gene>
<keyword evidence="2" id="KW-1185">Reference proteome</keyword>
<accession>A0A484I9V5</accession>
<dbReference type="KEGG" id="nfn:NFRAN_0685"/>
<dbReference type="AlphaFoldDB" id="A0A484I9V5"/>
<organism evidence="1 2">
    <name type="scientific">Candidatus Nitrosocosmicus franklandianus</name>
    <dbReference type="NCBI Taxonomy" id="1798806"/>
    <lineage>
        <taxon>Archaea</taxon>
        <taxon>Nitrososphaerota</taxon>
        <taxon>Nitrososphaeria</taxon>
        <taxon>Nitrososphaerales</taxon>
        <taxon>Nitrososphaeraceae</taxon>
        <taxon>Candidatus Nitrosocosmicus</taxon>
    </lineage>
</organism>
<dbReference type="EMBL" id="LR216287">
    <property type="protein sequence ID" value="VFJ13007.1"/>
    <property type="molecule type" value="Genomic_DNA"/>
</dbReference>
<dbReference type="Proteomes" id="UP000294299">
    <property type="component" value="Chromosome NFRAN"/>
</dbReference>
<proteinExistence type="predicted"/>
<sequence length="59" mass="6720">MSCIEKYNPFPFFYPGSLIQNHLMGGGIGGPKPHKQKKTIRKHITMIFALNFIYCNGYA</sequence>
<evidence type="ECO:0000313" key="1">
    <source>
        <dbReference type="EMBL" id="VFJ13007.1"/>
    </source>
</evidence>
<protein>
    <submittedName>
        <fullName evidence="1">Uncharacterized protein</fullName>
    </submittedName>
</protein>
<evidence type="ECO:0000313" key="2">
    <source>
        <dbReference type="Proteomes" id="UP000294299"/>
    </source>
</evidence>